<organism evidence="5 6">
    <name type="scientific">Agrobacterium pusense</name>
    <dbReference type="NCBI Taxonomy" id="648995"/>
    <lineage>
        <taxon>Bacteria</taxon>
        <taxon>Pseudomonadati</taxon>
        <taxon>Pseudomonadota</taxon>
        <taxon>Alphaproteobacteria</taxon>
        <taxon>Hyphomicrobiales</taxon>
        <taxon>Rhizobiaceae</taxon>
        <taxon>Rhizobium/Agrobacterium group</taxon>
        <taxon>Agrobacterium</taxon>
    </lineage>
</organism>
<protein>
    <submittedName>
        <fullName evidence="5">Aminotransferase class III-fold pyridoxal phosphate-dependent enzyme</fullName>
    </submittedName>
</protein>
<proteinExistence type="inferred from homology"/>
<evidence type="ECO:0000313" key="5">
    <source>
        <dbReference type="EMBL" id="NRF18064.1"/>
    </source>
</evidence>
<keyword evidence="3 4" id="KW-0663">Pyridoxal phosphate</keyword>
<dbReference type="Gene3D" id="3.90.1150.10">
    <property type="entry name" value="Aspartate Aminotransferase, domain 1"/>
    <property type="match status" value="1"/>
</dbReference>
<reference evidence="5" key="1">
    <citation type="submission" date="2019-07" db="EMBL/GenBank/DDBJ databases">
        <title>FDA dAtabase for Regulatory Grade micrObial Sequences (FDA-ARGOS): Supporting development and validation of Infectious Disease Dx tests.</title>
        <authorList>
            <person name="Bachman M."/>
            <person name="Young C."/>
            <person name="Tallon L."/>
            <person name="Sadzewicz L."/>
            <person name="Vavikolanu K."/>
            <person name="Mehta A."/>
            <person name="Aluvathingal J."/>
            <person name="Nadendla S."/>
            <person name="Nandy P."/>
            <person name="Geyer C."/>
            <person name="Yan Y."/>
            <person name="Sichtig H."/>
        </authorList>
    </citation>
    <scope>NUCLEOTIDE SEQUENCE</scope>
    <source>
        <strain evidence="5">FDAARGOS_618</strain>
        <plasmid evidence="5">unnamed3</plasmid>
    </source>
</reference>
<dbReference type="InterPro" id="IPR015422">
    <property type="entry name" value="PyrdxlP-dep_Trfase_small"/>
</dbReference>
<name>A0AA44EGY4_9HYPH</name>
<dbReference type="RefSeq" id="WP_172873394.1">
    <property type="nucleotide sequence ID" value="NZ_JABRWL010000004.1"/>
</dbReference>
<evidence type="ECO:0000256" key="1">
    <source>
        <dbReference type="ARBA" id="ARBA00001933"/>
    </source>
</evidence>
<keyword evidence="6" id="KW-1185">Reference proteome</keyword>
<evidence type="ECO:0000256" key="4">
    <source>
        <dbReference type="RuleBase" id="RU003560"/>
    </source>
</evidence>
<dbReference type="Proteomes" id="UP001155820">
    <property type="component" value="Unassembled WGS sequence"/>
</dbReference>
<dbReference type="InterPro" id="IPR015421">
    <property type="entry name" value="PyrdxlP-dep_Trfase_major"/>
</dbReference>
<dbReference type="PANTHER" id="PTHR43094:SF1">
    <property type="entry name" value="AMINOTRANSFERASE CLASS-III"/>
    <property type="match status" value="1"/>
</dbReference>
<sequence length="452" mass="48755">MSLLRANHQVLPPIISHGRGSTLYDIYGKDYIDGSSGAMVANLGHGIEEIAEAAASQMRTVAYTYRTQFRNEPAETLAASLTRLSDDKKSAFFLSSGSEATEAAIRLAIQFWQEAGLGTKRRILSRRISYHGNTLGALSISADSRRQAVSGLAVETTLVPACYPYRCTAAGDCDGSCICHLEDTIELVGAANIAAFVLEPVIGASGGAIVPHGSYLRQVREICDRNNILLIFDEVITGLGRTGKWFAAHHWNVSSDITILGKGLNAGFTPLSALLLSERVTKAIEQGSGRITFGHTHSGNPASTAICNAVINYIERNDLVARAESLGPHLYERLLEAARQHQFVGDIRGIGMLWGIEFVSDPETKRPFDRLFGITDKVVTSAAANGLIVYPCRGLHGAHDINAVLIAPPLTIEPSELDALFDRLSKTLHDVAKQLPSYSNAKEEPAHEVALV</sequence>
<dbReference type="CDD" id="cd00610">
    <property type="entry name" value="OAT_like"/>
    <property type="match status" value="1"/>
</dbReference>
<dbReference type="AlphaFoldDB" id="A0AA44EGY4"/>
<accession>A0AA44EGY4</accession>
<keyword evidence="5" id="KW-0032">Aminotransferase</keyword>
<dbReference type="Pfam" id="PF00202">
    <property type="entry name" value="Aminotran_3"/>
    <property type="match status" value="1"/>
</dbReference>
<dbReference type="SUPFAM" id="SSF53383">
    <property type="entry name" value="PLP-dependent transferases"/>
    <property type="match status" value="1"/>
</dbReference>
<dbReference type="EMBL" id="JABRWM010000003">
    <property type="protein sequence ID" value="NRF18064.1"/>
    <property type="molecule type" value="Genomic_DNA"/>
</dbReference>
<geneLocation type="plasmid" evidence="5">
    <name>unnamed3</name>
</geneLocation>
<dbReference type="GO" id="GO:0008483">
    <property type="term" value="F:transaminase activity"/>
    <property type="evidence" value="ECO:0007669"/>
    <property type="project" value="UniProtKB-KW"/>
</dbReference>
<dbReference type="PANTHER" id="PTHR43094">
    <property type="entry name" value="AMINOTRANSFERASE"/>
    <property type="match status" value="1"/>
</dbReference>
<evidence type="ECO:0000256" key="3">
    <source>
        <dbReference type="ARBA" id="ARBA00022898"/>
    </source>
</evidence>
<dbReference type="InterPro" id="IPR049704">
    <property type="entry name" value="Aminotrans_3_PPA_site"/>
</dbReference>
<comment type="similarity">
    <text evidence="2 4">Belongs to the class-III pyridoxal-phosphate-dependent aminotransferase family.</text>
</comment>
<dbReference type="PROSITE" id="PS00600">
    <property type="entry name" value="AA_TRANSFER_CLASS_3"/>
    <property type="match status" value="1"/>
</dbReference>
<comment type="caution">
    <text evidence="5">The sequence shown here is derived from an EMBL/GenBank/DDBJ whole genome shotgun (WGS) entry which is preliminary data.</text>
</comment>
<keyword evidence="5" id="KW-0808">Transferase</keyword>
<gene>
    <name evidence="5" type="ORF">FOB26_02720</name>
</gene>
<dbReference type="InterPro" id="IPR015424">
    <property type="entry name" value="PyrdxlP-dep_Trfase"/>
</dbReference>
<dbReference type="Gene3D" id="3.40.640.10">
    <property type="entry name" value="Type I PLP-dependent aspartate aminotransferase-like (Major domain)"/>
    <property type="match status" value="1"/>
</dbReference>
<keyword evidence="5" id="KW-0614">Plasmid</keyword>
<dbReference type="InterPro" id="IPR005814">
    <property type="entry name" value="Aminotrans_3"/>
</dbReference>
<comment type="cofactor">
    <cofactor evidence="1">
        <name>pyridoxal 5'-phosphate</name>
        <dbReference type="ChEBI" id="CHEBI:597326"/>
    </cofactor>
</comment>
<dbReference type="PIRSF" id="PIRSF000521">
    <property type="entry name" value="Transaminase_4ab_Lys_Orn"/>
    <property type="match status" value="1"/>
</dbReference>
<dbReference type="GO" id="GO:0030170">
    <property type="term" value="F:pyridoxal phosphate binding"/>
    <property type="evidence" value="ECO:0007669"/>
    <property type="project" value="InterPro"/>
</dbReference>
<evidence type="ECO:0000256" key="2">
    <source>
        <dbReference type="ARBA" id="ARBA00008954"/>
    </source>
</evidence>
<evidence type="ECO:0000313" key="6">
    <source>
        <dbReference type="Proteomes" id="UP001155820"/>
    </source>
</evidence>